<gene>
    <name evidence="1" type="ORF">A2934_01020</name>
</gene>
<name>A0A1G2L733_9BACT</name>
<dbReference type="Proteomes" id="UP000177982">
    <property type="component" value="Unassembled WGS sequence"/>
</dbReference>
<dbReference type="AlphaFoldDB" id="A0A1G2L733"/>
<evidence type="ECO:0000313" key="2">
    <source>
        <dbReference type="Proteomes" id="UP000177982"/>
    </source>
</evidence>
<evidence type="ECO:0000313" key="1">
    <source>
        <dbReference type="EMBL" id="OHA06632.1"/>
    </source>
</evidence>
<dbReference type="EMBL" id="MHQO01000026">
    <property type="protein sequence ID" value="OHA06632.1"/>
    <property type="molecule type" value="Genomic_DNA"/>
</dbReference>
<sequence>MSILSHCKKLWESATVPNRKKFLEQMAQAMGNPANVWNEVPLWALANIPDFDSLPSDLCGHLLVACTESGFDSEKLEKFFEAIACSAQDEKDCCVLCMKETRYAKNVRIEIRKCYIEGAGQLCNECYKRIEKAP</sequence>
<organism evidence="1 2">
    <name type="scientific">Candidatus Sungbacteria bacterium RIFCSPLOWO2_01_FULL_47_10</name>
    <dbReference type="NCBI Taxonomy" id="1802276"/>
    <lineage>
        <taxon>Bacteria</taxon>
        <taxon>Candidatus Sungiibacteriota</taxon>
    </lineage>
</organism>
<reference evidence="1 2" key="1">
    <citation type="journal article" date="2016" name="Nat. Commun.">
        <title>Thousands of microbial genomes shed light on interconnected biogeochemical processes in an aquifer system.</title>
        <authorList>
            <person name="Anantharaman K."/>
            <person name="Brown C.T."/>
            <person name="Hug L.A."/>
            <person name="Sharon I."/>
            <person name="Castelle C.J."/>
            <person name="Probst A.J."/>
            <person name="Thomas B.C."/>
            <person name="Singh A."/>
            <person name="Wilkins M.J."/>
            <person name="Karaoz U."/>
            <person name="Brodie E.L."/>
            <person name="Williams K.H."/>
            <person name="Hubbard S.S."/>
            <person name="Banfield J.F."/>
        </authorList>
    </citation>
    <scope>NUCLEOTIDE SEQUENCE [LARGE SCALE GENOMIC DNA]</scope>
</reference>
<accession>A0A1G2L733</accession>
<comment type="caution">
    <text evidence="1">The sequence shown here is derived from an EMBL/GenBank/DDBJ whole genome shotgun (WGS) entry which is preliminary data.</text>
</comment>
<protein>
    <submittedName>
        <fullName evidence="1">Uncharacterized protein</fullName>
    </submittedName>
</protein>
<proteinExistence type="predicted"/>